<evidence type="ECO:0000313" key="3">
    <source>
        <dbReference type="Proteomes" id="UP000433483"/>
    </source>
</evidence>
<keyword evidence="3" id="KW-1185">Reference proteome</keyword>
<name>A0A6A3VXS3_9STRA</name>
<evidence type="ECO:0000256" key="1">
    <source>
        <dbReference type="SAM" id="MobiDB-lite"/>
    </source>
</evidence>
<protein>
    <submittedName>
        <fullName evidence="2">Uncharacterized protein</fullName>
    </submittedName>
</protein>
<feature type="non-terminal residue" evidence="2">
    <location>
        <position position="131"/>
    </location>
</feature>
<feature type="region of interest" description="Disordered" evidence="1">
    <location>
        <begin position="74"/>
        <end position="96"/>
    </location>
</feature>
<dbReference type="Proteomes" id="UP000433483">
    <property type="component" value="Unassembled WGS sequence"/>
</dbReference>
<sequence>MHYTTTAKMLERSITQQHFRRQTLSLFKRQRSPTSLAPTLTSRFASTVAIHPPTLQVSSTTQPTNVTNEPAYKAHFKQSPSRHPLGPTTENGEPIWENPINHAVYDLDKIATMEQTHHPIVKMHERVAYLA</sequence>
<dbReference type="OrthoDB" id="111225at2759"/>
<comment type="caution">
    <text evidence="2">The sequence shown here is derived from an EMBL/GenBank/DDBJ whole genome shotgun (WGS) entry which is preliminary data.</text>
</comment>
<organism evidence="2 3">
    <name type="scientific">Phytophthora fragariae</name>
    <dbReference type="NCBI Taxonomy" id="53985"/>
    <lineage>
        <taxon>Eukaryota</taxon>
        <taxon>Sar</taxon>
        <taxon>Stramenopiles</taxon>
        <taxon>Oomycota</taxon>
        <taxon>Peronosporomycetes</taxon>
        <taxon>Peronosporales</taxon>
        <taxon>Peronosporaceae</taxon>
        <taxon>Phytophthora</taxon>
    </lineage>
</organism>
<dbReference type="EMBL" id="QXGB01002725">
    <property type="protein sequence ID" value="KAE9175495.1"/>
    <property type="molecule type" value="Genomic_DNA"/>
</dbReference>
<reference evidence="2 3" key="1">
    <citation type="submission" date="2018-08" db="EMBL/GenBank/DDBJ databases">
        <title>Genomic investigation of the strawberry pathogen Phytophthora fragariae indicates pathogenicity is determined by transcriptional variation in three key races.</title>
        <authorList>
            <person name="Adams T.M."/>
            <person name="Armitage A.D."/>
            <person name="Sobczyk M.K."/>
            <person name="Bates H.J."/>
            <person name="Dunwell J.M."/>
            <person name="Nellist C.F."/>
            <person name="Harrison R.J."/>
        </authorList>
    </citation>
    <scope>NUCLEOTIDE SEQUENCE [LARGE SCALE GENOMIC DNA]</scope>
    <source>
        <strain evidence="2 3">NOV-27</strain>
    </source>
</reference>
<accession>A0A6A3VXS3</accession>
<dbReference type="AlphaFoldDB" id="A0A6A3VXS3"/>
<gene>
    <name evidence="2" type="ORF">PF005_g25375</name>
</gene>
<evidence type="ECO:0000313" key="2">
    <source>
        <dbReference type="EMBL" id="KAE9175495.1"/>
    </source>
</evidence>
<proteinExistence type="predicted"/>